<name>A0A1Q5TEF1_9EURO</name>
<organism evidence="2 3">
    <name type="scientific">Penicillium subrubescens</name>
    <dbReference type="NCBI Taxonomy" id="1316194"/>
    <lineage>
        <taxon>Eukaryota</taxon>
        <taxon>Fungi</taxon>
        <taxon>Dikarya</taxon>
        <taxon>Ascomycota</taxon>
        <taxon>Pezizomycotina</taxon>
        <taxon>Eurotiomycetes</taxon>
        <taxon>Eurotiomycetidae</taxon>
        <taxon>Eurotiales</taxon>
        <taxon>Aspergillaceae</taxon>
        <taxon>Penicillium</taxon>
    </lineage>
</organism>
<dbReference type="AlphaFoldDB" id="A0A1Q5TEF1"/>
<keyword evidence="3" id="KW-1185">Reference proteome</keyword>
<gene>
    <name evidence="2" type="ORF">PENSUB_9042</name>
</gene>
<sequence length="418" mass="46316">MDGDQRSKQHERLMARSINAASRGRGRAADRFEQAMHTRGDPTGISQAPDRATMSYDYGYTGNSFPGGSLQPNDVQAFGADYTRPRHALHHPSLGQSSQDSVQAHLAQHPDSVQQQQQQSRRRAPAETTPLVPYESAMLYGFSQQGSSHGPFDVVPQYSTRQSAAIEALSNQMAIPQYFAEEPTGSGVPGLSPYLNALAYNQPGSMARPNNAHPFPTTMADFTPIGSGSSAQPVQQEQQQVDPSQLSEADPSSLEQAYAQYQRALRSTFDQTRAGRLVEASGSLLEISEWLVTNARDLGILRDDDERRSERLQLWNDFNICWLAICQKQKDLTQDVVATGHQPPQTSLLSRDRMEAIGKELIQLCDQLEPHGLVDYQMGIWEEEILSVLGQCLDLMESRPELLRIQTIPEPATATQRP</sequence>
<reference evidence="2 3" key="1">
    <citation type="submission" date="2016-10" db="EMBL/GenBank/DDBJ databases">
        <title>Genome sequence of the ascomycete fungus Penicillium subrubescens.</title>
        <authorList>
            <person name="De Vries R.P."/>
            <person name="Peng M."/>
            <person name="Dilokpimol A."/>
            <person name="Hilden K."/>
            <person name="Makela M.R."/>
            <person name="Grigoriev I."/>
            <person name="Riley R."/>
            <person name="Granchi Z."/>
        </authorList>
    </citation>
    <scope>NUCLEOTIDE SEQUENCE [LARGE SCALE GENOMIC DNA]</scope>
    <source>
        <strain evidence="2 3">CBS 132785</strain>
    </source>
</reference>
<evidence type="ECO:0000313" key="2">
    <source>
        <dbReference type="EMBL" id="OKO98602.1"/>
    </source>
</evidence>
<feature type="compositionally biased region" description="Low complexity" evidence="1">
    <location>
        <begin position="229"/>
        <end position="247"/>
    </location>
</feature>
<accession>A0A1Q5TEF1</accession>
<feature type="region of interest" description="Disordered" evidence="1">
    <location>
        <begin position="87"/>
        <end position="128"/>
    </location>
</feature>
<dbReference type="OrthoDB" id="5552418at2759"/>
<feature type="region of interest" description="Disordered" evidence="1">
    <location>
        <begin position="222"/>
        <end position="252"/>
    </location>
</feature>
<protein>
    <submittedName>
        <fullName evidence="2">Uncharacterized protein</fullName>
    </submittedName>
</protein>
<dbReference type="Proteomes" id="UP000186955">
    <property type="component" value="Unassembled WGS sequence"/>
</dbReference>
<comment type="caution">
    <text evidence="2">The sequence shown here is derived from an EMBL/GenBank/DDBJ whole genome shotgun (WGS) entry which is preliminary data.</text>
</comment>
<feature type="compositionally biased region" description="Basic and acidic residues" evidence="1">
    <location>
        <begin position="27"/>
        <end position="40"/>
    </location>
</feature>
<dbReference type="EMBL" id="MNBE01000670">
    <property type="protein sequence ID" value="OKO98602.1"/>
    <property type="molecule type" value="Genomic_DNA"/>
</dbReference>
<feature type="region of interest" description="Disordered" evidence="1">
    <location>
        <begin position="1"/>
        <end position="51"/>
    </location>
</feature>
<evidence type="ECO:0000256" key="1">
    <source>
        <dbReference type="SAM" id="MobiDB-lite"/>
    </source>
</evidence>
<feature type="compositionally biased region" description="Basic and acidic residues" evidence="1">
    <location>
        <begin position="1"/>
        <end position="14"/>
    </location>
</feature>
<evidence type="ECO:0000313" key="3">
    <source>
        <dbReference type="Proteomes" id="UP000186955"/>
    </source>
</evidence>
<proteinExistence type="predicted"/>